<evidence type="ECO:0000256" key="3">
    <source>
        <dbReference type="ARBA" id="ARBA00023125"/>
    </source>
</evidence>
<reference evidence="7 8" key="1">
    <citation type="submission" date="2021-01" db="EMBL/GenBank/DDBJ databases">
        <title>Whole genome shotgun sequence of Planobispora longispora NBRC 13918.</title>
        <authorList>
            <person name="Komaki H."/>
            <person name="Tamura T."/>
        </authorList>
    </citation>
    <scope>NUCLEOTIDE SEQUENCE [LARGE SCALE GENOMIC DNA]</scope>
    <source>
        <strain evidence="7 8">NBRC 13918</strain>
    </source>
</reference>
<dbReference type="InterPro" id="IPR016032">
    <property type="entry name" value="Sig_transdc_resp-reg_C-effctor"/>
</dbReference>
<dbReference type="Pfam" id="PF03704">
    <property type="entry name" value="BTAD"/>
    <property type="match status" value="1"/>
</dbReference>
<dbReference type="SUPFAM" id="SSF52540">
    <property type="entry name" value="P-loop containing nucleoside triphosphate hydrolases"/>
    <property type="match status" value="1"/>
</dbReference>
<evidence type="ECO:0000259" key="6">
    <source>
        <dbReference type="PROSITE" id="PS51755"/>
    </source>
</evidence>
<dbReference type="PANTHER" id="PTHR35807:SF1">
    <property type="entry name" value="TRANSCRIPTIONAL REGULATOR REDD"/>
    <property type="match status" value="1"/>
</dbReference>
<dbReference type="PANTHER" id="PTHR35807">
    <property type="entry name" value="TRANSCRIPTIONAL REGULATOR REDD-RELATED"/>
    <property type="match status" value="1"/>
</dbReference>
<feature type="DNA-binding region" description="OmpR/PhoB-type" evidence="5">
    <location>
        <begin position="1"/>
        <end position="92"/>
    </location>
</feature>
<dbReference type="GO" id="GO:0003677">
    <property type="term" value="F:DNA binding"/>
    <property type="evidence" value="ECO:0007669"/>
    <property type="project" value="UniProtKB-UniRule"/>
</dbReference>
<sequence>MDFRMLGPLEIHENGRQIRITAPKQRVLLALLLLDANQVITEERLIDELWNGSPPAAARSSLQAYVYRLRKELAGGEGVALRRDGDGYRLRVAAGSRDVERFERAVSAAADIRDPCQAVPRLRAALREWRGELLAGIDVRSVADERARYDSMRLAALERCVRGELALGRDGELVAELESLVRQYPLSESLWGSLVMALRRAGRRGDAAAAYARARRCLVEELGMEPGAELQQLHREILEGAVTRPPDGSPTDGAEERPVPAQLPAGIADFTGRSREVGELVAAADAEESPVMLIAGPAGVGKTALAVHVAHRLRDRYPDGQLHVDLGGVQRASERPADVLAGFLRALGSTGPPPSSETERIALYRSVLSRRRVLVVLDNAADVSQVRPLLATGPACATVITSRDSLATLPVGRRIRLGMFAEDEAVEFLGRIVGGRDERPDAETAAEVSRLCGHLPLALRIAGARAESLMGSSLTMLAERLADHRRRLAELELDDLSVNSSFELSYELLGNRPRAARAFRLLGLIDGPDITVESAAALLGVSPVAAATALFDLVRTQLLEPYRPGRYRMHDLVRLYAAQRAGIDSPDELSGAVNRLLDAYRALAGHAVRVLTERSSEASSPSHPFAGAQEALTWFDAERPNLLAAIRAGLRSPECEEAAVATVRALTWLFRFRGSTEEWVRVNESVLSAARRRGNPAHVADTLDELGKLRRERGDLPAALAYAQNCLKVRQEIGDIGGEVRGHINLGVAHHLMGSTDEAAHHYGIALTAAEQAGDRLAQGYALANLAAVHREAGRYDDAQACNAASVKLCRELGDNPGQIDALDDLATTHRAAGRFGESLEALTGALEIAERIGYVTRVANLLCEIGETRLAGNDAVGGIAPVTRAVGIFGETSDRYGRGRALRLLGRLYRSAGDAESARRCWEEALTELTDLGVPEAEEVRVLVAGR</sequence>
<dbReference type="Gene3D" id="1.10.10.10">
    <property type="entry name" value="Winged helix-like DNA-binding domain superfamily/Winged helix DNA-binding domain"/>
    <property type="match status" value="1"/>
</dbReference>
<name>A0A8J3W3Q7_9ACTN</name>
<dbReference type="InterPro" id="IPR005158">
    <property type="entry name" value="BTAD"/>
</dbReference>
<gene>
    <name evidence="7" type="ORF">Plo01_05000</name>
</gene>
<evidence type="ECO:0000256" key="4">
    <source>
        <dbReference type="ARBA" id="ARBA00023163"/>
    </source>
</evidence>
<dbReference type="InterPro" id="IPR011990">
    <property type="entry name" value="TPR-like_helical_dom_sf"/>
</dbReference>
<comment type="caution">
    <text evidence="7">The sequence shown here is derived from an EMBL/GenBank/DDBJ whole genome shotgun (WGS) entry which is preliminary data.</text>
</comment>
<dbReference type="AlphaFoldDB" id="A0A8J3W3Q7"/>
<accession>A0A8J3W3Q7</accession>
<comment type="similarity">
    <text evidence="1">Belongs to the AfsR/DnrI/RedD regulatory family.</text>
</comment>
<dbReference type="Proteomes" id="UP000616724">
    <property type="component" value="Unassembled WGS sequence"/>
</dbReference>
<dbReference type="PRINTS" id="PR00364">
    <property type="entry name" value="DISEASERSIST"/>
</dbReference>
<dbReference type="CDD" id="cd15831">
    <property type="entry name" value="BTAD"/>
    <property type="match status" value="1"/>
</dbReference>
<evidence type="ECO:0000256" key="2">
    <source>
        <dbReference type="ARBA" id="ARBA00023015"/>
    </source>
</evidence>
<keyword evidence="2" id="KW-0805">Transcription regulation</keyword>
<dbReference type="SMART" id="SM01043">
    <property type="entry name" value="BTAD"/>
    <property type="match status" value="1"/>
</dbReference>
<evidence type="ECO:0000256" key="1">
    <source>
        <dbReference type="ARBA" id="ARBA00005820"/>
    </source>
</evidence>
<evidence type="ECO:0000313" key="8">
    <source>
        <dbReference type="Proteomes" id="UP000616724"/>
    </source>
</evidence>
<dbReference type="SMART" id="SM00028">
    <property type="entry name" value="TPR"/>
    <property type="match status" value="5"/>
</dbReference>
<keyword evidence="3 5" id="KW-0238">DNA-binding</keyword>
<keyword evidence="4" id="KW-0804">Transcription</keyword>
<evidence type="ECO:0000256" key="5">
    <source>
        <dbReference type="PROSITE-ProRule" id="PRU01091"/>
    </source>
</evidence>
<dbReference type="GO" id="GO:0000160">
    <property type="term" value="P:phosphorelay signal transduction system"/>
    <property type="evidence" value="ECO:0007669"/>
    <property type="project" value="InterPro"/>
</dbReference>
<dbReference type="PROSITE" id="PS51755">
    <property type="entry name" value="OMPR_PHOB"/>
    <property type="match status" value="1"/>
</dbReference>
<dbReference type="GO" id="GO:0043531">
    <property type="term" value="F:ADP binding"/>
    <property type="evidence" value="ECO:0007669"/>
    <property type="project" value="InterPro"/>
</dbReference>
<keyword evidence="8" id="KW-1185">Reference proteome</keyword>
<dbReference type="Pfam" id="PF00486">
    <property type="entry name" value="Trans_reg_C"/>
    <property type="match status" value="1"/>
</dbReference>
<feature type="domain" description="OmpR/PhoB-type" evidence="6">
    <location>
        <begin position="1"/>
        <end position="92"/>
    </location>
</feature>
<organism evidence="7 8">
    <name type="scientific">Planobispora longispora</name>
    <dbReference type="NCBI Taxonomy" id="28887"/>
    <lineage>
        <taxon>Bacteria</taxon>
        <taxon>Bacillati</taxon>
        <taxon>Actinomycetota</taxon>
        <taxon>Actinomycetes</taxon>
        <taxon>Streptosporangiales</taxon>
        <taxon>Streptosporangiaceae</taxon>
        <taxon>Planobispora</taxon>
    </lineage>
</organism>
<dbReference type="SUPFAM" id="SSF46894">
    <property type="entry name" value="C-terminal effector domain of the bipartite response regulators"/>
    <property type="match status" value="1"/>
</dbReference>
<dbReference type="SUPFAM" id="SSF48452">
    <property type="entry name" value="TPR-like"/>
    <property type="match status" value="3"/>
</dbReference>
<dbReference type="EMBL" id="BOOH01000004">
    <property type="protein sequence ID" value="GIH74071.1"/>
    <property type="molecule type" value="Genomic_DNA"/>
</dbReference>
<evidence type="ECO:0000313" key="7">
    <source>
        <dbReference type="EMBL" id="GIH74071.1"/>
    </source>
</evidence>
<dbReference type="InterPro" id="IPR001867">
    <property type="entry name" value="OmpR/PhoB-type_DNA-bd"/>
</dbReference>
<dbReference type="SMART" id="SM00862">
    <property type="entry name" value="Trans_reg_C"/>
    <property type="match status" value="1"/>
</dbReference>
<dbReference type="InterPro" id="IPR036388">
    <property type="entry name" value="WH-like_DNA-bd_sf"/>
</dbReference>
<dbReference type="GO" id="GO:0006355">
    <property type="term" value="P:regulation of DNA-templated transcription"/>
    <property type="evidence" value="ECO:0007669"/>
    <property type="project" value="InterPro"/>
</dbReference>
<dbReference type="InterPro" id="IPR027417">
    <property type="entry name" value="P-loop_NTPase"/>
</dbReference>
<proteinExistence type="inferred from homology"/>
<protein>
    <submittedName>
        <fullName evidence="7">SARP family transcriptional regulator</fullName>
    </submittedName>
</protein>
<dbReference type="Pfam" id="PF13424">
    <property type="entry name" value="TPR_12"/>
    <property type="match status" value="1"/>
</dbReference>
<dbReference type="InterPro" id="IPR051677">
    <property type="entry name" value="AfsR-DnrI-RedD_regulator"/>
</dbReference>
<dbReference type="Gene3D" id="1.25.40.10">
    <property type="entry name" value="Tetratricopeptide repeat domain"/>
    <property type="match status" value="3"/>
</dbReference>
<dbReference type="InterPro" id="IPR049945">
    <property type="entry name" value="AAA_22"/>
</dbReference>
<dbReference type="InterPro" id="IPR019734">
    <property type="entry name" value="TPR_rpt"/>
</dbReference>
<dbReference type="Gene3D" id="3.40.50.300">
    <property type="entry name" value="P-loop containing nucleotide triphosphate hydrolases"/>
    <property type="match status" value="1"/>
</dbReference>
<dbReference type="Pfam" id="PF13401">
    <property type="entry name" value="AAA_22"/>
    <property type="match status" value="1"/>
</dbReference>